<dbReference type="GO" id="GO:0005634">
    <property type="term" value="C:nucleus"/>
    <property type="evidence" value="ECO:0007669"/>
    <property type="project" value="TreeGrafter"/>
</dbReference>
<accession>A0A7I8XQB4</accession>
<reference evidence="7" key="1">
    <citation type="submission" date="2020-09" db="EMBL/GenBank/DDBJ databases">
        <authorList>
            <person name="Kikuchi T."/>
        </authorList>
    </citation>
    <scope>NUCLEOTIDE SEQUENCE</scope>
    <source>
        <strain evidence="7">Ka4C1</strain>
    </source>
</reference>
<keyword evidence="5" id="KW-0812">Transmembrane</keyword>
<dbReference type="InterPro" id="IPR008978">
    <property type="entry name" value="HSP20-like_chaperone"/>
</dbReference>
<dbReference type="GO" id="GO:0042026">
    <property type="term" value="P:protein refolding"/>
    <property type="evidence" value="ECO:0007669"/>
    <property type="project" value="TreeGrafter"/>
</dbReference>
<feature type="domain" description="SHSP" evidence="6">
    <location>
        <begin position="292"/>
        <end position="398"/>
    </location>
</feature>
<sequence length="524" mass="58726">MRLILISSNTSSAAPSSQSGPSSNWRSKDESAAKAEPPLTDTSIMQSISWFIFMIIFRSVYGFSEVFPTQVLSAYGARGPLRNGGKNEENDILEQRISQLQTAPPDYNIGVIQVRLSNWTTTPPPRPPMTSALQSGPETPIHPDPTRRVKTRPRQQHRRRPSDNPVQYDDDYVEITPKPKMAPIDNTFLYMLAAILLGLVLLTTTIYSIMWCMSCRRSRPDNGVDMPTMTFPPRYQYYDSSPWHGSEHRGSSEMERLFSFKFPTYLKMSLLLWDPFRSSNGYALNPWRALDSELHQLERNLGQWDFKDGFTFSCNVQGFKPDEIEVNHQGDAVTISAHHKQAGPHEQYERTLKRTIRIPDGYEKEKVQCDLNEKGELVIKAPKIGNGKESEKRSIPINFKKSKAVEHKKLESRRGLLKIIGFGVQATSASGASSTAASGTPTPRSATPSSSSILSTSTAPLHASRLAGGARDSASDVEETDKRIHTLHADTDQQLLIRRFFSVEHITFIIILVCFAEITALNPV</sequence>
<dbReference type="SMR" id="A0A7I8XQB4"/>
<feature type="region of interest" description="Disordered" evidence="4">
    <location>
        <begin position="430"/>
        <end position="455"/>
    </location>
</feature>
<dbReference type="GO" id="GO:0051082">
    <property type="term" value="F:unfolded protein binding"/>
    <property type="evidence" value="ECO:0007669"/>
    <property type="project" value="TreeGrafter"/>
</dbReference>
<dbReference type="EMBL" id="CAJFDI010000001">
    <property type="protein sequence ID" value="CAD5210925.1"/>
    <property type="molecule type" value="Genomic_DNA"/>
</dbReference>
<dbReference type="Proteomes" id="UP000659654">
    <property type="component" value="Unassembled WGS sequence"/>
</dbReference>
<name>A0A7I8XQB4_BURXY</name>
<evidence type="ECO:0000256" key="4">
    <source>
        <dbReference type="SAM" id="MobiDB-lite"/>
    </source>
</evidence>
<feature type="compositionally biased region" description="Basic residues" evidence="4">
    <location>
        <begin position="148"/>
        <end position="160"/>
    </location>
</feature>
<dbReference type="InterPro" id="IPR001436">
    <property type="entry name" value="Alpha-crystallin/sHSP_animal"/>
</dbReference>
<dbReference type="SUPFAM" id="SSF49764">
    <property type="entry name" value="HSP20-like chaperones"/>
    <property type="match status" value="1"/>
</dbReference>
<proteinExistence type="inferred from homology"/>
<evidence type="ECO:0000256" key="1">
    <source>
        <dbReference type="ARBA" id="ARBA00023016"/>
    </source>
</evidence>
<keyword evidence="8" id="KW-1185">Reference proteome</keyword>
<feature type="region of interest" description="Disordered" evidence="4">
    <location>
        <begin position="119"/>
        <end position="170"/>
    </location>
</feature>
<comment type="similarity">
    <text evidence="2 3">Belongs to the small heat shock protein (HSP20) family.</text>
</comment>
<keyword evidence="5" id="KW-0472">Membrane</keyword>
<evidence type="ECO:0000313" key="7">
    <source>
        <dbReference type="EMBL" id="CAD5210925.1"/>
    </source>
</evidence>
<dbReference type="Pfam" id="PF00011">
    <property type="entry name" value="HSP20"/>
    <property type="match status" value="1"/>
</dbReference>
<dbReference type="Gene3D" id="2.60.40.790">
    <property type="match status" value="1"/>
</dbReference>
<evidence type="ECO:0000256" key="5">
    <source>
        <dbReference type="SAM" id="Phobius"/>
    </source>
</evidence>
<dbReference type="InterPro" id="IPR002068">
    <property type="entry name" value="A-crystallin/Hsp20_dom"/>
</dbReference>
<dbReference type="PANTHER" id="PTHR45640">
    <property type="entry name" value="HEAT SHOCK PROTEIN HSP-12.2-RELATED"/>
    <property type="match status" value="1"/>
</dbReference>
<keyword evidence="5" id="KW-1133">Transmembrane helix</keyword>
<dbReference type="EMBL" id="CAJFCV020000001">
    <property type="protein sequence ID" value="CAG9087292.1"/>
    <property type="molecule type" value="Genomic_DNA"/>
</dbReference>
<dbReference type="OrthoDB" id="1431247at2759"/>
<dbReference type="Proteomes" id="UP000582659">
    <property type="component" value="Unassembled WGS sequence"/>
</dbReference>
<feature type="compositionally biased region" description="Low complexity" evidence="4">
    <location>
        <begin position="7"/>
        <end position="25"/>
    </location>
</feature>
<dbReference type="GO" id="GO:0005737">
    <property type="term" value="C:cytoplasm"/>
    <property type="evidence" value="ECO:0007669"/>
    <property type="project" value="TreeGrafter"/>
</dbReference>
<comment type="caution">
    <text evidence="7">The sequence shown here is derived from an EMBL/GenBank/DDBJ whole genome shotgun (WGS) entry which is preliminary data.</text>
</comment>
<dbReference type="PANTHER" id="PTHR45640:SF13">
    <property type="entry name" value="HEAT SHOCK PROTEIN 22-RELATED"/>
    <property type="match status" value="1"/>
</dbReference>
<dbReference type="AlphaFoldDB" id="A0A7I8XQB4"/>
<evidence type="ECO:0000259" key="6">
    <source>
        <dbReference type="PROSITE" id="PS01031"/>
    </source>
</evidence>
<feature type="region of interest" description="Disordered" evidence="4">
    <location>
        <begin position="1"/>
        <end position="38"/>
    </location>
</feature>
<keyword evidence="1" id="KW-0346">Stress response</keyword>
<evidence type="ECO:0000313" key="8">
    <source>
        <dbReference type="Proteomes" id="UP000659654"/>
    </source>
</evidence>
<dbReference type="GO" id="GO:0009408">
    <property type="term" value="P:response to heat"/>
    <property type="evidence" value="ECO:0007669"/>
    <property type="project" value="TreeGrafter"/>
</dbReference>
<evidence type="ECO:0000256" key="3">
    <source>
        <dbReference type="RuleBase" id="RU003616"/>
    </source>
</evidence>
<protein>
    <submittedName>
        <fullName evidence="7">(pine wood nematode) hypothetical protein</fullName>
    </submittedName>
</protein>
<dbReference type="CDD" id="cd06526">
    <property type="entry name" value="metazoan_ACD"/>
    <property type="match status" value="1"/>
</dbReference>
<gene>
    <name evidence="7" type="ORF">BXYJ_LOCUS2172</name>
</gene>
<evidence type="ECO:0000256" key="2">
    <source>
        <dbReference type="PROSITE-ProRule" id="PRU00285"/>
    </source>
</evidence>
<organism evidence="7 8">
    <name type="scientific">Bursaphelenchus xylophilus</name>
    <name type="common">Pinewood nematode worm</name>
    <name type="synonym">Aphelenchoides xylophilus</name>
    <dbReference type="NCBI Taxonomy" id="6326"/>
    <lineage>
        <taxon>Eukaryota</taxon>
        <taxon>Metazoa</taxon>
        <taxon>Ecdysozoa</taxon>
        <taxon>Nematoda</taxon>
        <taxon>Chromadorea</taxon>
        <taxon>Rhabditida</taxon>
        <taxon>Tylenchina</taxon>
        <taxon>Tylenchomorpha</taxon>
        <taxon>Aphelenchoidea</taxon>
        <taxon>Aphelenchoididae</taxon>
        <taxon>Bursaphelenchus</taxon>
    </lineage>
</organism>
<feature type="transmembrane region" description="Helical" evidence="5">
    <location>
        <begin position="188"/>
        <end position="211"/>
    </location>
</feature>
<dbReference type="PROSITE" id="PS01031">
    <property type="entry name" value="SHSP"/>
    <property type="match status" value="1"/>
</dbReference>